<dbReference type="AlphaFoldDB" id="A0A6C0DC91"/>
<proteinExistence type="predicted"/>
<dbReference type="PANTHER" id="PTHR32385">
    <property type="entry name" value="MANNOSYL PHOSPHORYLINOSITOL CERAMIDE SYNTHASE"/>
    <property type="match status" value="1"/>
</dbReference>
<keyword evidence="1" id="KW-0808">Transferase</keyword>
<organism evidence="2">
    <name type="scientific">viral metagenome</name>
    <dbReference type="NCBI Taxonomy" id="1070528"/>
    <lineage>
        <taxon>unclassified sequences</taxon>
        <taxon>metagenomes</taxon>
        <taxon>organismal metagenomes</taxon>
    </lineage>
</organism>
<evidence type="ECO:0000256" key="1">
    <source>
        <dbReference type="ARBA" id="ARBA00022679"/>
    </source>
</evidence>
<dbReference type="EMBL" id="MN739578">
    <property type="protein sequence ID" value="QHT14000.1"/>
    <property type="molecule type" value="Genomic_DNA"/>
</dbReference>
<evidence type="ECO:0008006" key="3">
    <source>
        <dbReference type="Google" id="ProtNLM"/>
    </source>
</evidence>
<dbReference type="GO" id="GO:0000030">
    <property type="term" value="F:mannosyltransferase activity"/>
    <property type="evidence" value="ECO:0007669"/>
    <property type="project" value="TreeGrafter"/>
</dbReference>
<dbReference type="InterPro" id="IPR051706">
    <property type="entry name" value="Glycosyltransferase_domain"/>
</dbReference>
<accession>A0A6C0DC91</accession>
<reference evidence="2" key="1">
    <citation type="journal article" date="2020" name="Nature">
        <title>Giant virus diversity and host interactions through global metagenomics.</title>
        <authorList>
            <person name="Schulz F."/>
            <person name="Roux S."/>
            <person name="Paez-Espino D."/>
            <person name="Jungbluth S."/>
            <person name="Walsh D.A."/>
            <person name="Denef V.J."/>
            <person name="McMahon K.D."/>
            <person name="Konstantinidis K.T."/>
            <person name="Eloe-Fadrosh E.A."/>
            <person name="Kyrpides N.C."/>
            <person name="Woyke T."/>
        </authorList>
    </citation>
    <scope>NUCLEOTIDE SEQUENCE</scope>
    <source>
        <strain evidence="2">GVMAG-M-3300023174-134</strain>
    </source>
</reference>
<dbReference type="InterPro" id="IPR029044">
    <property type="entry name" value="Nucleotide-diphossugar_trans"/>
</dbReference>
<dbReference type="Pfam" id="PF04488">
    <property type="entry name" value="Gly_transf_sug"/>
    <property type="match status" value="1"/>
</dbReference>
<dbReference type="Gene3D" id="3.90.550.20">
    <property type="match status" value="1"/>
</dbReference>
<dbReference type="PANTHER" id="PTHR32385:SF15">
    <property type="entry name" value="INOSITOL PHOSPHOCERAMIDE MANNOSYLTRANSFERASE 1"/>
    <property type="match status" value="1"/>
</dbReference>
<dbReference type="GO" id="GO:0016020">
    <property type="term" value="C:membrane"/>
    <property type="evidence" value="ECO:0007669"/>
    <property type="project" value="GOC"/>
</dbReference>
<name>A0A6C0DC91_9ZZZZ</name>
<sequence>MFLFGIFKKKQNTKQQVKKQAINQAIQTNVENYNFYSIIPLNLFQTWHTLDLPPKMKNSVELLKRQNPEFTYYLYDDKMCRDFIEQNYDKDVLYSFDKLKPGAYKSDLWRYCVLYKYGGIYLDIKFSCVNGFKLKYLTNKEYFVRDRIVNSTTGIYQAFLVTLPNNTILYNCIQKIVENVKNNVYNYNPYSVTGPQLMSSYFNNLDIDRLDLWFDGNKIIINKLPILSTYSDYRKEQFFNQKTKYYYDMWNDKSIYNYPILNPKTKIDLSKQVNLNILGQNISMLSSTPTIIDLSNNYLINIRWINYNYNEDGSKKIIPKLWLSANSRHIVDASFNKINDEIFLEENYLEQINYKFIGLEDIRIFNFKNDYYYIATYFDKNRNVPSICSGIYNIKNDSYNLNKNIILPKMYDLNKIRICEKNWSFVIYKNELCIVYKWFPLQIGKIDYEKNEMNIIDIKYNVPYYFKDARGSTSGVINGNEIWFVIHKTQSVEYTNNKKSTTYYNYQHFFAVFDLDMNLIRYSELFKFEDCKVEFCIGIIIKNNDMILSYSALDTKSIIATYDIDYINNNLKWYLN</sequence>
<evidence type="ECO:0000313" key="2">
    <source>
        <dbReference type="EMBL" id="QHT14000.1"/>
    </source>
</evidence>
<dbReference type="GO" id="GO:0051999">
    <property type="term" value="P:mannosyl-inositol phosphorylceramide biosynthetic process"/>
    <property type="evidence" value="ECO:0007669"/>
    <property type="project" value="TreeGrafter"/>
</dbReference>
<dbReference type="InterPro" id="IPR007577">
    <property type="entry name" value="GlycoTrfase_DXD_sugar-bd_CS"/>
</dbReference>
<dbReference type="SUPFAM" id="SSF53448">
    <property type="entry name" value="Nucleotide-diphospho-sugar transferases"/>
    <property type="match status" value="1"/>
</dbReference>
<dbReference type="Gene3D" id="2.115.10.20">
    <property type="entry name" value="Glycosyl hydrolase domain, family 43"/>
    <property type="match status" value="1"/>
</dbReference>
<dbReference type="InterPro" id="IPR023296">
    <property type="entry name" value="Glyco_hydro_beta-prop_sf"/>
</dbReference>
<protein>
    <recommendedName>
        <fullName evidence="3">Glycosyltransferase</fullName>
    </recommendedName>
</protein>